<reference evidence="1 2" key="1">
    <citation type="submission" date="2020-03" db="EMBL/GenBank/DDBJ databases">
        <title>Whole genome shotgun sequence of Phytohabitans rumicis NBRC 108638.</title>
        <authorList>
            <person name="Komaki H."/>
            <person name="Tamura T."/>
        </authorList>
    </citation>
    <scope>NUCLEOTIDE SEQUENCE [LARGE SCALE GENOMIC DNA]</scope>
    <source>
        <strain evidence="1 2">NBRC 108638</strain>
    </source>
</reference>
<dbReference type="AlphaFoldDB" id="A0A6V8KSN4"/>
<keyword evidence="2" id="KW-1185">Reference proteome</keyword>
<dbReference type="EMBL" id="BLPG01000001">
    <property type="protein sequence ID" value="GFJ86824.1"/>
    <property type="molecule type" value="Genomic_DNA"/>
</dbReference>
<comment type="caution">
    <text evidence="1">The sequence shown here is derived from an EMBL/GenBank/DDBJ whole genome shotgun (WGS) entry which is preliminary data.</text>
</comment>
<dbReference type="Proteomes" id="UP000482960">
    <property type="component" value="Unassembled WGS sequence"/>
</dbReference>
<reference evidence="1 2" key="2">
    <citation type="submission" date="2020-03" db="EMBL/GenBank/DDBJ databases">
        <authorList>
            <person name="Ichikawa N."/>
            <person name="Kimura A."/>
            <person name="Kitahashi Y."/>
            <person name="Uohara A."/>
        </authorList>
    </citation>
    <scope>NUCLEOTIDE SEQUENCE [LARGE SCALE GENOMIC DNA]</scope>
    <source>
        <strain evidence="1 2">NBRC 108638</strain>
    </source>
</reference>
<evidence type="ECO:0000313" key="2">
    <source>
        <dbReference type="Proteomes" id="UP000482960"/>
    </source>
</evidence>
<organism evidence="1 2">
    <name type="scientific">Phytohabitans rumicis</name>
    <dbReference type="NCBI Taxonomy" id="1076125"/>
    <lineage>
        <taxon>Bacteria</taxon>
        <taxon>Bacillati</taxon>
        <taxon>Actinomycetota</taxon>
        <taxon>Actinomycetes</taxon>
        <taxon>Micromonosporales</taxon>
        <taxon>Micromonosporaceae</taxon>
    </lineage>
</organism>
<accession>A0A6V8KSN4</accession>
<proteinExistence type="predicted"/>
<sequence length="56" mass="6440">MHIEKAQIIAVLRSRGLHERADWVDRELPPVVDTHRNGSLLRMLHIDPAAFETART</sequence>
<protein>
    <submittedName>
        <fullName evidence="1">Uncharacterized protein</fullName>
    </submittedName>
</protein>
<evidence type="ECO:0000313" key="1">
    <source>
        <dbReference type="EMBL" id="GFJ86824.1"/>
    </source>
</evidence>
<name>A0A6V8KSN4_9ACTN</name>
<gene>
    <name evidence="1" type="ORF">Prum_004660</name>
</gene>